<dbReference type="OrthoDB" id="26212at2"/>
<feature type="domain" description="Helix-turn-helix" evidence="1">
    <location>
        <begin position="80"/>
        <end position="127"/>
    </location>
</feature>
<gene>
    <name evidence="2" type="ORF">F8C67_04480</name>
</gene>
<dbReference type="EMBL" id="WBVO01000002">
    <property type="protein sequence ID" value="KAB2813947.1"/>
    <property type="molecule type" value="Genomic_DNA"/>
</dbReference>
<dbReference type="InterPro" id="IPR041657">
    <property type="entry name" value="HTH_17"/>
</dbReference>
<proteinExistence type="predicted"/>
<sequence length="151" mass="17042">MTTTTSYHKPTKAEQKLAQASYQTLAQSLKEMKTKSPEVEIEETQEKMKIPLYALQLLAEILDSMSKGKPISIVPLAAELTTQAAAEHLGCSRPHLVKLLENGEIPFTLVGRHRRVKFDDVMKFKEKIKKEQKAKLIEIMKADEEAGLYDS</sequence>
<evidence type="ECO:0000313" key="3">
    <source>
        <dbReference type="Proteomes" id="UP000468650"/>
    </source>
</evidence>
<evidence type="ECO:0000259" key="1">
    <source>
        <dbReference type="Pfam" id="PF12728"/>
    </source>
</evidence>
<dbReference type="RefSeq" id="WP_151666615.1">
    <property type="nucleotide sequence ID" value="NZ_WBVO01000002.1"/>
</dbReference>
<protein>
    <submittedName>
        <fullName evidence="2">Helix-turn-helix domain-containing protein</fullName>
    </submittedName>
</protein>
<dbReference type="Pfam" id="PF12728">
    <property type="entry name" value="HTH_17"/>
    <property type="match status" value="1"/>
</dbReference>
<organism evidence="2 3">
    <name type="scientific">Phaeocystidibacter luteus</name>
    <dbReference type="NCBI Taxonomy" id="911197"/>
    <lineage>
        <taxon>Bacteria</taxon>
        <taxon>Pseudomonadati</taxon>
        <taxon>Bacteroidota</taxon>
        <taxon>Flavobacteriia</taxon>
        <taxon>Flavobacteriales</taxon>
        <taxon>Phaeocystidibacteraceae</taxon>
        <taxon>Phaeocystidibacter</taxon>
    </lineage>
</organism>
<accession>A0A6N6RJP5</accession>
<name>A0A6N6RJP5_9FLAO</name>
<dbReference type="AlphaFoldDB" id="A0A6N6RJP5"/>
<dbReference type="InterPro" id="IPR010093">
    <property type="entry name" value="SinI_DNA-bd"/>
</dbReference>
<comment type="caution">
    <text evidence="2">The sequence shown here is derived from an EMBL/GenBank/DDBJ whole genome shotgun (WGS) entry which is preliminary data.</text>
</comment>
<dbReference type="GO" id="GO:0003677">
    <property type="term" value="F:DNA binding"/>
    <property type="evidence" value="ECO:0007669"/>
    <property type="project" value="InterPro"/>
</dbReference>
<evidence type="ECO:0000313" key="2">
    <source>
        <dbReference type="EMBL" id="KAB2813947.1"/>
    </source>
</evidence>
<dbReference type="Proteomes" id="UP000468650">
    <property type="component" value="Unassembled WGS sequence"/>
</dbReference>
<keyword evidence="3" id="KW-1185">Reference proteome</keyword>
<reference evidence="2 3" key="1">
    <citation type="submission" date="2019-09" db="EMBL/GenBank/DDBJ databases">
        <title>Genomes of family Cryomorphaceae.</title>
        <authorList>
            <person name="Bowman J.P."/>
        </authorList>
    </citation>
    <scope>NUCLEOTIDE SEQUENCE [LARGE SCALE GENOMIC DNA]</scope>
    <source>
        <strain evidence="2 3">LMG 25704</strain>
    </source>
</reference>
<dbReference type="NCBIfam" id="TIGR01764">
    <property type="entry name" value="excise"/>
    <property type="match status" value="1"/>
</dbReference>